<sequence length="289" mass="33123">MEQQQVMPFALKVSAFMLSRLGKPFPGLTARMFLSMYSRPPKRKLRESHLAVKKNAVAEQMSFSRYAFDERPINLQLYHWGQSDKKVLLLHGWGGSPFDFRQMITALVTAGYEVIGWDAPAHGASEGKQTNLVQWMHVMEQLLTRIGPVHAIVGHSLGGLSAALALVHKQVQAPRLVMVSAAVSAPVFFQETFHLFRIPDRVMPKVHELIMTRLQNDLLNLDLFKYIDRIKAEKILVIYDENDGLVKREQIDDFLQQYPAIQSLKIKGEGHFRIMRNEEVIERVVKFME</sequence>
<dbReference type="PANTHER" id="PTHR43689">
    <property type="entry name" value="HYDROLASE"/>
    <property type="match status" value="1"/>
</dbReference>
<evidence type="ECO:0000313" key="2">
    <source>
        <dbReference type="EMBL" id="SEM11534.1"/>
    </source>
</evidence>
<dbReference type="STRING" id="573321.SAMN04488505_103408"/>
<dbReference type="Pfam" id="PF12697">
    <property type="entry name" value="Abhydrolase_6"/>
    <property type="match status" value="1"/>
</dbReference>
<name>A0A1H7VR50_9BACT</name>
<evidence type="ECO:0000313" key="3">
    <source>
        <dbReference type="Proteomes" id="UP000198984"/>
    </source>
</evidence>
<organism evidence="2 3">
    <name type="scientific">Chitinophaga rupis</name>
    <dbReference type="NCBI Taxonomy" id="573321"/>
    <lineage>
        <taxon>Bacteria</taxon>
        <taxon>Pseudomonadati</taxon>
        <taxon>Bacteroidota</taxon>
        <taxon>Chitinophagia</taxon>
        <taxon>Chitinophagales</taxon>
        <taxon>Chitinophagaceae</taxon>
        <taxon>Chitinophaga</taxon>
    </lineage>
</organism>
<proteinExistence type="predicted"/>
<keyword evidence="2" id="KW-0378">Hydrolase</keyword>
<dbReference type="AlphaFoldDB" id="A0A1H7VR50"/>
<dbReference type="GO" id="GO:0016787">
    <property type="term" value="F:hydrolase activity"/>
    <property type="evidence" value="ECO:0007669"/>
    <property type="project" value="UniProtKB-KW"/>
</dbReference>
<accession>A0A1H7VR50</accession>
<dbReference type="Proteomes" id="UP000198984">
    <property type="component" value="Unassembled WGS sequence"/>
</dbReference>
<dbReference type="Gene3D" id="3.40.50.1820">
    <property type="entry name" value="alpha/beta hydrolase"/>
    <property type="match status" value="1"/>
</dbReference>
<dbReference type="InterPro" id="IPR000073">
    <property type="entry name" value="AB_hydrolase_1"/>
</dbReference>
<evidence type="ECO:0000259" key="1">
    <source>
        <dbReference type="Pfam" id="PF12697"/>
    </source>
</evidence>
<protein>
    <submittedName>
        <fullName evidence="2">Alpha/beta hydrolase family protein</fullName>
    </submittedName>
</protein>
<dbReference type="RefSeq" id="WP_089913145.1">
    <property type="nucleotide sequence ID" value="NZ_FOBB01000003.1"/>
</dbReference>
<gene>
    <name evidence="2" type="ORF">SAMN04488505_103408</name>
</gene>
<keyword evidence="3" id="KW-1185">Reference proteome</keyword>
<dbReference type="EMBL" id="FOBB01000003">
    <property type="protein sequence ID" value="SEM11534.1"/>
    <property type="molecule type" value="Genomic_DNA"/>
</dbReference>
<dbReference type="PANTHER" id="PTHR43689:SF8">
    <property type="entry name" value="ALPHA_BETA-HYDROLASES SUPERFAMILY PROTEIN"/>
    <property type="match status" value="1"/>
</dbReference>
<reference evidence="2 3" key="1">
    <citation type="submission" date="2016-10" db="EMBL/GenBank/DDBJ databases">
        <authorList>
            <person name="de Groot N.N."/>
        </authorList>
    </citation>
    <scope>NUCLEOTIDE SEQUENCE [LARGE SCALE GENOMIC DNA]</scope>
    <source>
        <strain evidence="2 3">DSM 21039</strain>
    </source>
</reference>
<dbReference type="InterPro" id="IPR029058">
    <property type="entry name" value="AB_hydrolase_fold"/>
</dbReference>
<feature type="domain" description="AB hydrolase-1" evidence="1">
    <location>
        <begin position="87"/>
        <end position="192"/>
    </location>
</feature>
<dbReference type="SUPFAM" id="SSF53474">
    <property type="entry name" value="alpha/beta-Hydrolases"/>
    <property type="match status" value="1"/>
</dbReference>
<dbReference type="OrthoDB" id="9785847at2"/>